<gene>
    <name evidence="5" type="ORF">LX12_004180</name>
</gene>
<dbReference type="RefSeq" id="WP_253656538.1">
    <property type="nucleotide sequence ID" value="NZ_BAAAOE010000007.1"/>
</dbReference>
<evidence type="ECO:0000256" key="2">
    <source>
        <dbReference type="ARBA" id="ARBA00023136"/>
    </source>
</evidence>
<feature type="region of interest" description="Disordered" evidence="3">
    <location>
        <begin position="240"/>
        <end position="266"/>
    </location>
</feature>
<keyword evidence="4" id="KW-1133">Transmembrane helix</keyword>
<organism evidence="5 6">
    <name type="scientific">Williamsia serinedens</name>
    <dbReference type="NCBI Taxonomy" id="391736"/>
    <lineage>
        <taxon>Bacteria</taxon>
        <taxon>Bacillati</taxon>
        <taxon>Actinomycetota</taxon>
        <taxon>Actinomycetes</taxon>
        <taxon>Mycobacteriales</taxon>
        <taxon>Nocardiaceae</taxon>
        <taxon>Williamsia</taxon>
    </lineage>
</organism>
<dbReference type="EMBL" id="JAMTCG010000010">
    <property type="protein sequence ID" value="MCP2162967.1"/>
    <property type="molecule type" value="Genomic_DNA"/>
</dbReference>
<name>A0ABT1HAM4_9NOCA</name>
<feature type="compositionally biased region" description="Low complexity" evidence="3">
    <location>
        <begin position="249"/>
        <end position="266"/>
    </location>
</feature>
<evidence type="ECO:0000313" key="5">
    <source>
        <dbReference type="EMBL" id="MCP2162967.1"/>
    </source>
</evidence>
<comment type="caution">
    <text evidence="5">The sequence shown here is derived from an EMBL/GenBank/DDBJ whole genome shotgun (WGS) entry which is preliminary data.</text>
</comment>
<keyword evidence="2 4" id="KW-0472">Membrane</keyword>
<protein>
    <submittedName>
        <fullName evidence="5">Mce-associated membrane protein</fullName>
    </submittedName>
</protein>
<reference evidence="5 6" key="1">
    <citation type="submission" date="2022-06" db="EMBL/GenBank/DDBJ databases">
        <title>Genomic Encyclopedia of Archaeal and Bacterial Type Strains, Phase II (KMG-II): from individual species to whole genera.</title>
        <authorList>
            <person name="Goeker M."/>
        </authorList>
    </citation>
    <scope>NUCLEOTIDE SEQUENCE [LARGE SCALE GENOMIC DNA]</scope>
    <source>
        <strain evidence="5 6">DSM 45037</strain>
    </source>
</reference>
<keyword evidence="4" id="KW-0812">Transmembrane</keyword>
<sequence length="266" mass="26829">MNTPDPTAPATDPTDPEDTAASQESESTSTPAAASTPSPTATATDSATGDEGTSSSRVAGARRVARTAALPVAAVVVVAGLIAAIVFAGIYGYRWYDDAENKVPVQTARDDALGGAEQAMLNILNIDLKNSDAYQKRLQASVTGNAQQQLLGSTGLGELQKQAGDPANAATLTAKLQRSAVVSLDDDRSNATTLVFLNVTSSRPNQASSSQTMGFQVSVTKDGGIWKANNIQPLDSVAIDSTDAGQAGGAAPSAAPSSAAPAPGGN</sequence>
<evidence type="ECO:0000256" key="3">
    <source>
        <dbReference type="SAM" id="MobiDB-lite"/>
    </source>
</evidence>
<keyword evidence="6" id="KW-1185">Reference proteome</keyword>
<dbReference type="PANTHER" id="PTHR37042">
    <property type="entry name" value="OUTER MEMBRANE PROTEIN RV1973"/>
    <property type="match status" value="1"/>
</dbReference>
<proteinExistence type="predicted"/>
<evidence type="ECO:0000313" key="6">
    <source>
        <dbReference type="Proteomes" id="UP001205740"/>
    </source>
</evidence>
<comment type="subcellular location">
    <subcellularLocation>
        <location evidence="1">Membrane</location>
    </subcellularLocation>
</comment>
<evidence type="ECO:0000256" key="4">
    <source>
        <dbReference type="SAM" id="Phobius"/>
    </source>
</evidence>
<dbReference type="Proteomes" id="UP001205740">
    <property type="component" value="Unassembled WGS sequence"/>
</dbReference>
<evidence type="ECO:0000256" key="1">
    <source>
        <dbReference type="ARBA" id="ARBA00004370"/>
    </source>
</evidence>
<feature type="transmembrane region" description="Helical" evidence="4">
    <location>
        <begin position="72"/>
        <end position="96"/>
    </location>
</feature>
<feature type="region of interest" description="Disordered" evidence="3">
    <location>
        <begin position="1"/>
        <end position="58"/>
    </location>
</feature>
<dbReference type="PANTHER" id="PTHR37042:SF4">
    <property type="entry name" value="OUTER MEMBRANE PROTEIN RV1973"/>
    <property type="match status" value="1"/>
</dbReference>
<accession>A0ABT1HAM4</accession>